<organism evidence="7 8">
    <name type="scientific">Mariprofundus micogutta</name>
    <dbReference type="NCBI Taxonomy" id="1921010"/>
    <lineage>
        <taxon>Bacteria</taxon>
        <taxon>Pseudomonadati</taxon>
        <taxon>Pseudomonadota</taxon>
        <taxon>Candidatius Mariprofundia</taxon>
        <taxon>Mariprofundales</taxon>
        <taxon>Mariprofundaceae</taxon>
        <taxon>Mariprofundus</taxon>
    </lineage>
</organism>
<evidence type="ECO:0000256" key="5">
    <source>
        <dbReference type="ARBA" id="ARBA00023136"/>
    </source>
</evidence>
<reference evidence="7 8" key="1">
    <citation type="journal article" date="2017" name="Arch. Microbiol.">
        <title>Mariprofundus micogutta sp. nov., a novel iron-oxidizing zetaproteobacterium isolated from a deep-sea hydrothermal field at the Bayonnaise knoll of the Izu-Ogasawara arc, and a description of Mariprofundales ord. nov. and Zetaproteobacteria classis nov.</title>
        <authorList>
            <person name="Makita H."/>
            <person name="Tanaka E."/>
            <person name="Mitsunobu S."/>
            <person name="Miyazaki M."/>
            <person name="Nunoura T."/>
            <person name="Uematsu K."/>
            <person name="Takaki Y."/>
            <person name="Nishi S."/>
            <person name="Shimamura S."/>
            <person name="Takai K."/>
        </authorList>
    </citation>
    <scope>NUCLEOTIDE SEQUENCE [LARGE SCALE GENOMIC DNA]</scope>
    <source>
        <strain evidence="7 8">ET2</strain>
    </source>
</reference>
<dbReference type="GO" id="GO:0005047">
    <property type="term" value="F:signal recognition particle binding"/>
    <property type="evidence" value="ECO:0007669"/>
    <property type="project" value="TreeGrafter"/>
</dbReference>
<keyword evidence="7" id="KW-0966">Cell projection</keyword>
<dbReference type="OrthoDB" id="9778554at2"/>
<comment type="caution">
    <text evidence="7">The sequence shown here is derived from an EMBL/GenBank/DDBJ whole genome shotgun (WGS) entry which is preliminary data.</text>
</comment>
<keyword evidence="7" id="KW-0969">Cilium</keyword>
<evidence type="ECO:0000259" key="6">
    <source>
        <dbReference type="SMART" id="SM00962"/>
    </source>
</evidence>
<dbReference type="SMART" id="SM00962">
    <property type="entry name" value="SRP54"/>
    <property type="match status" value="1"/>
</dbReference>
<dbReference type="STRING" id="1921010.MMIC_P0355"/>
<name>A0A1L8CKJ6_9PROT</name>
<dbReference type="AlphaFoldDB" id="A0A1L8CKJ6"/>
<comment type="subcellular location">
    <subcellularLocation>
        <location evidence="1">Cell membrane</location>
        <topology evidence="1">Peripheral membrane protein</topology>
        <orientation evidence="1">Cytoplasmic side</orientation>
    </subcellularLocation>
</comment>
<comment type="similarity">
    <text evidence="2">Belongs to the GTP-binding SRP family.</text>
</comment>
<dbReference type="PANTHER" id="PTHR43134">
    <property type="entry name" value="SIGNAL RECOGNITION PARTICLE RECEPTOR SUBUNIT ALPHA"/>
    <property type="match status" value="1"/>
</dbReference>
<sequence>MRIKVYTAPHLHEALAKVRQDMGPEALILDRQQVKDANGGMWHVHAALDNHSASPEKSDERATTQLAKPVLNTKNEPAPEATSDATIDRLERLVVGLSNKESASLRNALASGREQESFDHLMRLGVAATYAFDMAGDYAVRKPMGSKTLQWSRRINPDNGRNTILFSGPSGSGKTTLIAKLAAHYSLKGIRVAVISTDTERMGGLDALKAYCSTLGIPFYPLKKTAEAKKIHSDTHSAQLLLIDTEGWSPRRDTCLKRQTGLWDAMDCTRKIMVIPANMDEEDAMQQLSHHTASDMTDIAFSKLDETQKPGKIVNWSISAKLPMSYCSFGPEVPEQMGWLTAQTLTTLLSKHSGAATA</sequence>
<proteinExistence type="inferred from homology"/>
<evidence type="ECO:0000256" key="1">
    <source>
        <dbReference type="ARBA" id="ARBA00004413"/>
    </source>
</evidence>
<evidence type="ECO:0000256" key="2">
    <source>
        <dbReference type="ARBA" id="ARBA00008531"/>
    </source>
</evidence>
<dbReference type="InterPro" id="IPR000897">
    <property type="entry name" value="SRP54_GTPase_dom"/>
</dbReference>
<dbReference type="GO" id="GO:0005525">
    <property type="term" value="F:GTP binding"/>
    <property type="evidence" value="ECO:0007669"/>
    <property type="project" value="UniProtKB-KW"/>
</dbReference>
<dbReference type="Pfam" id="PF00448">
    <property type="entry name" value="SRP54"/>
    <property type="match status" value="1"/>
</dbReference>
<evidence type="ECO:0000313" key="8">
    <source>
        <dbReference type="Proteomes" id="UP000231632"/>
    </source>
</evidence>
<evidence type="ECO:0000256" key="3">
    <source>
        <dbReference type="ARBA" id="ARBA00022741"/>
    </source>
</evidence>
<evidence type="ECO:0000313" key="7">
    <source>
        <dbReference type="EMBL" id="GAV19421.1"/>
    </source>
</evidence>
<feature type="domain" description="SRP54-type proteins GTP-binding" evidence="6">
    <location>
        <begin position="161"/>
        <end position="351"/>
    </location>
</feature>
<dbReference type="Gene3D" id="3.40.50.300">
    <property type="entry name" value="P-loop containing nucleotide triphosphate hydrolases"/>
    <property type="match status" value="1"/>
</dbReference>
<keyword evidence="5" id="KW-0472">Membrane</keyword>
<dbReference type="PANTHER" id="PTHR43134:SF3">
    <property type="entry name" value="FLAGELLAR BIOSYNTHESIS PROTEIN FLHF"/>
    <property type="match status" value="1"/>
</dbReference>
<accession>A0A1L8CKJ6</accession>
<evidence type="ECO:0000256" key="4">
    <source>
        <dbReference type="ARBA" id="ARBA00023134"/>
    </source>
</evidence>
<dbReference type="Proteomes" id="UP000231632">
    <property type="component" value="Unassembled WGS sequence"/>
</dbReference>
<dbReference type="RefSeq" id="WP_072658609.1">
    <property type="nucleotide sequence ID" value="NZ_BDFD01000002.1"/>
</dbReference>
<dbReference type="SUPFAM" id="SSF52540">
    <property type="entry name" value="P-loop containing nucleoside triphosphate hydrolases"/>
    <property type="match status" value="1"/>
</dbReference>
<protein>
    <submittedName>
        <fullName evidence="7">Flagellar biosynthesis protein FlhF</fullName>
    </submittedName>
</protein>
<dbReference type="EMBL" id="BDFD01000002">
    <property type="protein sequence ID" value="GAV19421.1"/>
    <property type="molecule type" value="Genomic_DNA"/>
</dbReference>
<gene>
    <name evidence="7" type="ORF">MMIC_P0355</name>
</gene>
<dbReference type="GO" id="GO:0006614">
    <property type="term" value="P:SRP-dependent cotranslational protein targeting to membrane"/>
    <property type="evidence" value="ECO:0007669"/>
    <property type="project" value="InterPro"/>
</dbReference>
<keyword evidence="7" id="KW-0282">Flagellum</keyword>
<dbReference type="InterPro" id="IPR027417">
    <property type="entry name" value="P-loop_NTPase"/>
</dbReference>
<keyword evidence="8" id="KW-1185">Reference proteome</keyword>
<keyword evidence="4" id="KW-0342">GTP-binding</keyword>
<keyword evidence="3" id="KW-0547">Nucleotide-binding</keyword>
<dbReference type="GO" id="GO:0003924">
    <property type="term" value="F:GTPase activity"/>
    <property type="evidence" value="ECO:0007669"/>
    <property type="project" value="TreeGrafter"/>
</dbReference>
<dbReference type="GO" id="GO:0005886">
    <property type="term" value="C:plasma membrane"/>
    <property type="evidence" value="ECO:0007669"/>
    <property type="project" value="UniProtKB-SubCell"/>
</dbReference>